<reference evidence="2" key="1">
    <citation type="submission" date="2020-02" db="EMBL/GenBank/DDBJ databases">
        <title>Streptomyces sp. ASO4wet.</title>
        <authorList>
            <person name="Risdian C."/>
            <person name="Landwehr W."/>
            <person name="Schupp P."/>
            <person name="Wink J."/>
        </authorList>
    </citation>
    <scope>NUCLEOTIDE SEQUENCE [LARGE SCALE GENOMIC DNA]</scope>
    <source>
        <strain evidence="2">ASO4wet</strain>
    </source>
</reference>
<dbReference type="Proteomes" id="UP000595046">
    <property type="component" value="Chromosome"/>
</dbReference>
<name>A0A7T1T732_9ACTN</name>
<dbReference type="EMBL" id="CP048882">
    <property type="protein sequence ID" value="QPP07575.1"/>
    <property type="molecule type" value="Genomic_DNA"/>
</dbReference>
<evidence type="ECO:0000313" key="2">
    <source>
        <dbReference type="Proteomes" id="UP000595046"/>
    </source>
</evidence>
<proteinExistence type="predicted"/>
<protein>
    <submittedName>
        <fullName evidence="1">Uncharacterized protein</fullName>
    </submittedName>
</protein>
<evidence type="ECO:0000313" key="1">
    <source>
        <dbReference type="EMBL" id="QPP07575.1"/>
    </source>
</evidence>
<organism evidence="1 2">
    <name type="scientific">Streptomyces bathyalis</name>
    <dbReference type="NCBI Taxonomy" id="2710756"/>
    <lineage>
        <taxon>Bacteria</taxon>
        <taxon>Bacillati</taxon>
        <taxon>Actinomycetota</taxon>
        <taxon>Actinomycetes</taxon>
        <taxon>Kitasatosporales</taxon>
        <taxon>Streptomycetaceae</taxon>
        <taxon>Streptomyces</taxon>
    </lineage>
</organism>
<dbReference type="AlphaFoldDB" id="A0A7T1T732"/>
<dbReference type="RefSeq" id="WP_197351386.1">
    <property type="nucleotide sequence ID" value="NZ_CP048882.1"/>
</dbReference>
<keyword evidence="2" id="KW-1185">Reference proteome</keyword>
<gene>
    <name evidence="1" type="ORF">G4Z16_15570</name>
</gene>
<dbReference type="KEGG" id="sbat:G4Z16_15570"/>
<sequence length="56" mass="5918">MCQCQTCDHNRTLYLLLDASHYLELPGADTEFADTVGLALAASLDGPAAPPDPGQE</sequence>
<accession>A0A7T1T732</accession>